<dbReference type="PANTHER" id="PTHR12832:SF11">
    <property type="entry name" value="LD23868P"/>
    <property type="match status" value="1"/>
</dbReference>
<gene>
    <name evidence="3" type="ORF">DPMN_109242</name>
</gene>
<evidence type="ECO:0000256" key="2">
    <source>
        <dbReference type="SAM" id="MobiDB-lite"/>
    </source>
</evidence>
<dbReference type="OrthoDB" id="276323at2759"/>
<feature type="compositionally biased region" description="Basic and acidic residues" evidence="2">
    <location>
        <begin position="1"/>
        <end position="10"/>
    </location>
</feature>
<keyword evidence="4" id="KW-1185">Reference proteome</keyword>
<reference evidence="3" key="1">
    <citation type="journal article" date="2019" name="bioRxiv">
        <title>The Genome of the Zebra Mussel, Dreissena polymorpha: A Resource for Invasive Species Research.</title>
        <authorList>
            <person name="McCartney M.A."/>
            <person name="Auch B."/>
            <person name="Kono T."/>
            <person name="Mallez S."/>
            <person name="Zhang Y."/>
            <person name="Obille A."/>
            <person name="Becker A."/>
            <person name="Abrahante J.E."/>
            <person name="Garbe J."/>
            <person name="Badalamenti J.P."/>
            <person name="Herman A."/>
            <person name="Mangelson H."/>
            <person name="Liachko I."/>
            <person name="Sullivan S."/>
            <person name="Sone E.D."/>
            <person name="Koren S."/>
            <person name="Silverstein K.A.T."/>
            <person name="Beckman K.B."/>
            <person name="Gohl D.M."/>
        </authorList>
    </citation>
    <scope>NUCLEOTIDE SEQUENCE</scope>
    <source>
        <strain evidence="3">Duluth1</strain>
        <tissue evidence="3">Whole animal</tissue>
    </source>
</reference>
<evidence type="ECO:0008006" key="5">
    <source>
        <dbReference type="Google" id="ProtNLM"/>
    </source>
</evidence>
<comment type="similarity">
    <text evidence="1">Belongs to the TCP11 family.</text>
</comment>
<dbReference type="EMBL" id="JAIWYP010000004">
    <property type="protein sequence ID" value="KAH3835874.1"/>
    <property type="molecule type" value="Genomic_DNA"/>
</dbReference>
<feature type="compositionally biased region" description="Basic and acidic residues" evidence="2">
    <location>
        <begin position="33"/>
        <end position="46"/>
    </location>
</feature>
<feature type="compositionally biased region" description="Acidic residues" evidence="2">
    <location>
        <begin position="12"/>
        <end position="23"/>
    </location>
</feature>
<comment type="caution">
    <text evidence="3">The sequence shown here is derived from an EMBL/GenBank/DDBJ whole genome shotgun (WGS) entry which is preliminary data.</text>
</comment>
<evidence type="ECO:0000313" key="3">
    <source>
        <dbReference type="EMBL" id="KAH3835874.1"/>
    </source>
</evidence>
<accession>A0A9D4QLZ1</accession>
<feature type="region of interest" description="Disordered" evidence="2">
    <location>
        <begin position="1"/>
        <end position="56"/>
    </location>
</feature>
<dbReference type="GO" id="GO:0007165">
    <property type="term" value="P:signal transduction"/>
    <property type="evidence" value="ECO:0007669"/>
    <property type="project" value="TreeGrafter"/>
</dbReference>
<dbReference type="Proteomes" id="UP000828390">
    <property type="component" value="Unassembled WGS sequence"/>
</dbReference>
<dbReference type="PANTHER" id="PTHR12832">
    <property type="entry name" value="TESTIS-SPECIFIC PROTEIN PBS13 T-COMPLEX 11"/>
    <property type="match status" value="1"/>
</dbReference>
<organism evidence="3 4">
    <name type="scientific">Dreissena polymorpha</name>
    <name type="common">Zebra mussel</name>
    <name type="synonym">Mytilus polymorpha</name>
    <dbReference type="NCBI Taxonomy" id="45954"/>
    <lineage>
        <taxon>Eukaryota</taxon>
        <taxon>Metazoa</taxon>
        <taxon>Spiralia</taxon>
        <taxon>Lophotrochozoa</taxon>
        <taxon>Mollusca</taxon>
        <taxon>Bivalvia</taxon>
        <taxon>Autobranchia</taxon>
        <taxon>Heteroconchia</taxon>
        <taxon>Euheterodonta</taxon>
        <taxon>Imparidentia</taxon>
        <taxon>Neoheterodontei</taxon>
        <taxon>Myida</taxon>
        <taxon>Dreissenoidea</taxon>
        <taxon>Dreissenidae</taxon>
        <taxon>Dreissena</taxon>
    </lineage>
</organism>
<proteinExistence type="inferred from homology"/>
<reference evidence="3" key="2">
    <citation type="submission" date="2020-11" db="EMBL/GenBank/DDBJ databases">
        <authorList>
            <person name="McCartney M.A."/>
            <person name="Auch B."/>
            <person name="Kono T."/>
            <person name="Mallez S."/>
            <person name="Becker A."/>
            <person name="Gohl D.M."/>
            <person name="Silverstein K.A.T."/>
            <person name="Koren S."/>
            <person name="Bechman K.B."/>
            <person name="Herman A."/>
            <person name="Abrahante J.E."/>
            <person name="Garbe J."/>
        </authorList>
    </citation>
    <scope>NUCLEOTIDE SEQUENCE</scope>
    <source>
        <strain evidence="3">Duluth1</strain>
        <tissue evidence="3">Whole animal</tissue>
    </source>
</reference>
<sequence length="513" mass="58948">MDDGNDKNLDDVMVEDCDDEEEDSLSHSAGSEADMHPKRQRLHLDQSPKQTPFMVQPSPPKFVTLKDLMEAAKGVQNMSLAHEIAVDTNFQLQKMEPPEHSLEKRVKEVVHKAFWDLFEEKIREDPPDYGQAVVLMNDVKESVMSVLLPQHVRIKSQMEEVLDTDLIRQKLANDAFDIYYYSEYVIGIMAKLCSPARDERIAKLRETKDVVPLFKEIFEVLDLMKMDMANFTIQQIRPYIQQQSVEYEKKKFEEFRQKQRESGIDSLELTRQWIDRSLERLSTQEDVLAGGASVVAMPTPAVILNGAYMELLEWDLSRLFPETLVLDQSRLLVLRDQTQRITMVTSVMLVTYNTVGETIQGVQQLKVKLKDEICAILEGDYEKELTSRLEGIAEQVNKNVTVFLEEHGFKPLEESHQRTLKGQIRSLANKESPVITLMSKRVISFIQTALFSKHTEPLKLPVGMSVMEKELSQLCGQFLRLISHNRAVFGQYYSDIIDELTARNKDLNSSSNE</sequence>
<dbReference type="Pfam" id="PF05794">
    <property type="entry name" value="Tcp11"/>
    <property type="match status" value="1"/>
</dbReference>
<name>A0A9D4QLZ1_DREPO</name>
<evidence type="ECO:0000256" key="1">
    <source>
        <dbReference type="ARBA" id="ARBA00010954"/>
    </source>
</evidence>
<protein>
    <recommendedName>
        <fullName evidence="5">T-complex protein 11-like protein 1</fullName>
    </recommendedName>
</protein>
<evidence type="ECO:0000313" key="4">
    <source>
        <dbReference type="Proteomes" id="UP000828390"/>
    </source>
</evidence>
<dbReference type="AlphaFoldDB" id="A0A9D4QLZ1"/>
<dbReference type="InterPro" id="IPR008862">
    <property type="entry name" value="Tcp11"/>
</dbReference>